<reference evidence="1 2" key="1">
    <citation type="submission" date="2011-04" db="EMBL/GenBank/DDBJ databases">
        <title>The Genome Sequence of Dysgonomonas gadei ATCC BAA-286.</title>
        <authorList>
            <consortium name="The Broad Institute Genome Sequencing Platform"/>
            <person name="Earl A."/>
            <person name="Ward D."/>
            <person name="Feldgarden M."/>
            <person name="Gevers D."/>
            <person name="Pudlo N."/>
            <person name="Martens E."/>
            <person name="Allen-Vercoe E."/>
            <person name="Young S.K."/>
            <person name="Zeng Q."/>
            <person name="Gargeya S."/>
            <person name="Fitzgerald M."/>
            <person name="Haas B."/>
            <person name="Abouelleil A."/>
            <person name="Alvarado L."/>
            <person name="Arachchi H.M."/>
            <person name="Berlin A."/>
            <person name="Brown A."/>
            <person name="Chapman S.B."/>
            <person name="Chen Z."/>
            <person name="Dunbar C."/>
            <person name="Freedman E."/>
            <person name="Gearin G."/>
            <person name="Gellesch M."/>
            <person name="Goldberg J."/>
            <person name="Griggs A."/>
            <person name="Gujja S."/>
            <person name="Heiman D."/>
            <person name="Howarth C."/>
            <person name="Larson L."/>
            <person name="Lui A."/>
            <person name="MacDonald P.J.P."/>
            <person name="Mehta T."/>
            <person name="Montmayeur A."/>
            <person name="Murphy C."/>
            <person name="Neiman D."/>
            <person name="Pearson M."/>
            <person name="Priest M."/>
            <person name="Roberts A."/>
            <person name="Saif S."/>
            <person name="Shea T."/>
            <person name="Shenoy N."/>
            <person name="Sisk P."/>
            <person name="Stolte C."/>
            <person name="Sykes S."/>
            <person name="Yandava C."/>
            <person name="Wortman J."/>
            <person name="Nusbaum C."/>
            <person name="Birren B."/>
        </authorList>
    </citation>
    <scope>NUCLEOTIDE SEQUENCE [LARGE SCALE GENOMIC DNA]</scope>
    <source>
        <strain evidence="1 2">ATCC BAA-286</strain>
    </source>
</reference>
<dbReference type="OrthoDB" id="993780at2"/>
<gene>
    <name evidence="1" type="ORF">HMPREF9455_00234</name>
</gene>
<organism evidence="1 2">
    <name type="scientific">Dysgonomonas gadei ATCC BAA-286</name>
    <dbReference type="NCBI Taxonomy" id="742766"/>
    <lineage>
        <taxon>Bacteria</taxon>
        <taxon>Pseudomonadati</taxon>
        <taxon>Bacteroidota</taxon>
        <taxon>Bacteroidia</taxon>
        <taxon>Bacteroidales</taxon>
        <taxon>Dysgonomonadaceae</taxon>
        <taxon>Dysgonomonas</taxon>
    </lineage>
</organism>
<dbReference type="HOGENOM" id="CLU_338504_0_0_10"/>
<dbReference type="eggNOG" id="ENOG5033PQH">
    <property type="taxonomic scope" value="Bacteria"/>
</dbReference>
<dbReference type="EMBL" id="ADLV01000004">
    <property type="protein sequence ID" value="EGK00197.1"/>
    <property type="molecule type" value="Genomic_DNA"/>
</dbReference>
<dbReference type="AlphaFoldDB" id="F5IT17"/>
<dbReference type="Proteomes" id="UP000004913">
    <property type="component" value="Unassembled WGS sequence"/>
</dbReference>
<sequence length="876" mass="101280">MASLELYINNQLCEIESPENFSVYLKRQLLNPAELSTKDAQRSYDISLPATATNNAIFGYTNTEEVRGKFSQLYDAQLLVNGIKIFDGKFKISEIGKDYYKGNLGIPAAKTVKDIFGEMKMNQAGKWPLKFEKIEDVTIYNEGKHEQITGEDDEISPCIFPLALYKLMTKESLNNTYSAKNVYDRSVRFALEDFPPSVNCIHMLKKIFKQAEYNLTGNALHDERLRNLYMSYKNPNDYEMQWGTGTTSISGTWSNYVKEIRSIESNYYMTSIWDESPMSITTNLFDSRNISNLTIVDPSGNITHNTNRNRIHNINFRVPYTGFYKVRFKAVYTGKDEKAENMDLAVSPGGLDDFFAECKVLRHSLGDTDVFENLYFDNHYYRNNIDQDLGGTRNQYPKAHAVNFIDPKQNKNFVCGFSWGGDVEGKDDQGLYDYKNMKNPMIKDKFYHNPMAMSGGQSWSMGYPDSESFRAYSAVRSEGYVFEDDKPSGKYKIELNSLNDITPWTTRTGNDNAEGEIHQVIWLQKNEYLSVVSTATFWEKANVWPNHQIYFELSLEPFSQDFSWMTMGNNGSSINPMNWDEDGTYKKGEIDLFKFLPDNIKVNDWIDNFCKAFNLKLANTGKDSFELSIKNKDMVTTASSVIDLDKGASVQQRRNESLKLPSLYDIGFTVNTEEEGYYDLKKKSEGNTNGNDDPEIIYRGKYYTESTETNVLTQTSNFSYCWYKEILDFAKEPLFKIPVIMNHEAWENDLDYEDTMDDRYYDLPQRFWYKTDLFDTEINKRPVRLAKVSNEYNGETKLTLDYKDDPNSLLNNYFLLLLNVDNTYTVVNCYLTPEEYSRLDISLVKFNGDYYNIAEIDGYDPMGRSKGVLKLIKRTI</sequence>
<protein>
    <submittedName>
        <fullName evidence="1">Uncharacterized protein</fullName>
    </submittedName>
</protein>
<accession>F5IT17</accession>
<comment type="caution">
    <text evidence="1">The sequence shown here is derived from an EMBL/GenBank/DDBJ whole genome shotgun (WGS) entry which is preliminary data.</text>
</comment>
<proteinExistence type="predicted"/>
<evidence type="ECO:0000313" key="2">
    <source>
        <dbReference type="Proteomes" id="UP000004913"/>
    </source>
</evidence>
<evidence type="ECO:0000313" key="1">
    <source>
        <dbReference type="EMBL" id="EGK00197.1"/>
    </source>
</evidence>
<keyword evidence="2" id="KW-1185">Reference proteome</keyword>
<dbReference type="RefSeq" id="WP_006797736.1">
    <property type="nucleotide sequence ID" value="NZ_GL891979.1"/>
</dbReference>
<name>F5IT17_9BACT</name>